<dbReference type="Gene3D" id="1.10.940.10">
    <property type="entry name" value="NusB-like"/>
    <property type="match status" value="1"/>
</dbReference>
<dbReference type="PANTHER" id="PTHR11078:SF3">
    <property type="entry name" value="ANTITERMINATION NUSB DOMAIN-CONTAINING PROTEIN"/>
    <property type="match status" value="1"/>
</dbReference>
<organism evidence="9 10">
    <name type="scientific">Frankia umida</name>
    <dbReference type="NCBI Taxonomy" id="573489"/>
    <lineage>
        <taxon>Bacteria</taxon>
        <taxon>Bacillati</taxon>
        <taxon>Actinomycetota</taxon>
        <taxon>Actinomycetes</taxon>
        <taxon>Frankiales</taxon>
        <taxon>Frankiaceae</taxon>
        <taxon>Frankia</taxon>
    </lineage>
</organism>
<keyword evidence="10" id="KW-1185">Reference proteome</keyword>
<dbReference type="Proteomes" id="UP001201873">
    <property type="component" value="Unassembled WGS sequence"/>
</dbReference>
<evidence type="ECO:0000256" key="4">
    <source>
        <dbReference type="ARBA" id="ARBA00023015"/>
    </source>
</evidence>
<evidence type="ECO:0000256" key="1">
    <source>
        <dbReference type="ARBA" id="ARBA00005952"/>
    </source>
</evidence>
<keyword evidence="4 6" id="KW-0805">Transcription regulation</keyword>
<evidence type="ECO:0000256" key="5">
    <source>
        <dbReference type="ARBA" id="ARBA00023163"/>
    </source>
</evidence>
<protein>
    <recommendedName>
        <fullName evidence="6">Transcription antitermination protein NusB</fullName>
    </recommendedName>
    <alternativeName>
        <fullName evidence="6">Antitermination factor NusB</fullName>
    </alternativeName>
</protein>
<keyword evidence="3 6" id="KW-0694">RNA-binding</keyword>
<dbReference type="InterPro" id="IPR011605">
    <property type="entry name" value="NusB_fam"/>
</dbReference>
<sequence>MLFEADVRGAHVSEILAARKVRADPPVSEYTEGLVVGVVENWREINDRIGHHAQGWTLDRMPPVDRNILRIAVFELGWRPDVPGRVVIDEAVELAKSLSTDRSPSFVNGLLGSLFDAAGTAARPGGVTSSETGTEVETGAETGAATSSSAPVPTSAADPAL</sequence>
<keyword evidence="2 6" id="KW-0889">Transcription antitermination</keyword>
<comment type="function">
    <text evidence="6">Involved in transcription antitermination. Required for transcription of ribosomal RNA (rRNA) genes. Binds specifically to the boxA antiterminator sequence of the ribosomal RNA (rrn) operons.</text>
</comment>
<dbReference type="PANTHER" id="PTHR11078">
    <property type="entry name" value="N UTILIZATION SUBSTANCE PROTEIN B-RELATED"/>
    <property type="match status" value="1"/>
</dbReference>
<evidence type="ECO:0000256" key="6">
    <source>
        <dbReference type="HAMAP-Rule" id="MF_00073"/>
    </source>
</evidence>
<evidence type="ECO:0000313" key="9">
    <source>
        <dbReference type="EMBL" id="MCK9878421.1"/>
    </source>
</evidence>
<feature type="domain" description="NusB/RsmB/TIM44" evidence="8">
    <location>
        <begin position="7"/>
        <end position="113"/>
    </location>
</feature>
<name>A0ABT0K3W6_9ACTN</name>
<keyword evidence="5 6" id="KW-0804">Transcription</keyword>
<dbReference type="HAMAP" id="MF_00073">
    <property type="entry name" value="NusB"/>
    <property type="match status" value="1"/>
</dbReference>
<dbReference type="InterPro" id="IPR006027">
    <property type="entry name" value="NusB_RsmB_TIM44"/>
</dbReference>
<evidence type="ECO:0000259" key="8">
    <source>
        <dbReference type="Pfam" id="PF01029"/>
    </source>
</evidence>
<dbReference type="SUPFAM" id="SSF48013">
    <property type="entry name" value="NusB-like"/>
    <property type="match status" value="1"/>
</dbReference>
<evidence type="ECO:0000256" key="2">
    <source>
        <dbReference type="ARBA" id="ARBA00022814"/>
    </source>
</evidence>
<accession>A0ABT0K3W6</accession>
<proteinExistence type="inferred from homology"/>
<feature type="compositionally biased region" description="Low complexity" evidence="7">
    <location>
        <begin position="125"/>
        <end position="161"/>
    </location>
</feature>
<evidence type="ECO:0000313" key="10">
    <source>
        <dbReference type="Proteomes" id="UP001201873"/>
    </source>
</evidence>
<gene>
    <name evidence="6 9" type="primary">nusB</name>
    <name evidence="9" type="ORF">MXD59_22050</name>
</gene>
<evidence type="ECO:0000256" key="7">
    <source>
        <dbReference type="SAM" id="MobiDB-lite"/>
    </source>
</evidence>
<dbReference type="CDD" id="cd00619">
    <property type="entry name" value="Terminator_NusB"/>
    <property type="match status" value="1"/>
</dbReference>
<comment type="caution">
    <text evidence="9">The sequence shown here is derived from an EMBL/GenBank/DDBJ whole genome shotgun (WGS) entry which is preliminary data.</text>
</comment>
<comment type="similarity">
    <text evidence="1 6">Belongs to the NusB family.</text>
</comment>
<reference evidence="9 10" key="1">
    <citation type="submission" date="2022-04" db="EMBL/GenBank/DDBJ databases">
        <title>Genome diversity in the genus Frankia.</title>
        <authorList>
            <person name="Carlos-Shanley C."/>
            <person name="Hahn D."/>
        </authorList>
    </citation>
    <scope>NUCLEOTIDE SEQUENCE [LARGE SCALE GENOMIC DNA]</scope>
    <source>
        <strain evidence="9 10">Ag45/Mut15</strain>
    </source>
</reference>
<feature type="region of interest" description="Disordered" evidence="7">
    <location>
        <begin position="121"/>
        <end position="161"/>
    </location>
</feature>
<dbReference type="NCBIfam" id="TIGR01951">
    <property type="entry name" value="nusB"/>
    <property type="match status" value="1"/>
</dbReference>
<dbReference type="InterPro" id="IPR035926">
    <property type="entry name" value="NusB-like_sf"/>
</dbReference>
<evidence type="ECO:0000256" key="3">
    <source>
        <dbReference type="ARBA" id="ARBA00022884"/>
    </source>
</evidence>
<dbReference type="Pfam" id="PF01029">
    <property type="entry name" value="NusB"/>
    <property type="match status" value="1"/>
</dbReference>
<dbReference type="EMBL" id="JALKFT010000033">
    <property type="protein sequence ID" value="MCK9878421.1"/>
    <property type="molecule type" value="Genomic_DNA"/>
</dbReference>